<dbReference type="Pfam" id="PF00400">
    <property type="entry name" value="WD40"/>
    <property type="match status" value="4"/>
</dbReference>
<feature type="region of interest" description="Disordered" evidence="4">
    <location>
        <begin position="1550"/>
        <end position="1597"/>
    </location>
</feature>
<feature type="compositionally biased region" description="Basic and acidic residues" evidence="4">
    <location>
        <begin position="174"/>
        <end position="189"/>
    </location>
</feature>
<feature type="compositionally biased region" description="Basic and acidic residues" evidence="4">
    <location>
        <begin position="740"/>
        <end position="751"/>
    </location>
</feature>
<dbReference type="InterPro" id="IPR052803">
    <property type="entry name" value="Cilium-Associated_Jouberin"/>
</dbReference>
<feature type="compositionally biased region" description="Polar residues" evidence="4">
    <location>
        <begin position="191"/>
        <end position="204"/>
    </location>
</feature>
<sequence length="1597" mass="178372">MFPRSAMKPKSLKSLTSGNRGRRKEKNTKARENKEPKDSAWSDGTGPEGPRGSPEPTPKKRIVFRQGRKTPVSMFSSDGEGTSSSPWKRSRNLMKISRAGKKDTKGKKAKGKEKDSDSNSDQDEDPEMQSPVKRRGRSQTSNIKKAVDSVQKKAKSPWKWRSPVRLKGPQSTGDTDRSSPRENRKEKQKSGFLSSIRMSPSNRSKQNHADSDDDKSGGDTPSKPASGDTLQSRLRIPTFGRQRNKTGTRKTSMDDHDKDIMEEEDSGNNSEGQDAKESNAVKQKGKWSPLKWKSPFKSQKSTDGTKTDHTHEIENQHGSDERPTKSRFLSLTKKAPGEAEEELTSPTSKHDKTGRGLMSRMPFGSRKDRGAKNDAEGIDSDDDSLKDSPTQKSKFRKNLPGIRMSPKKKSVSDPNARKGGTGKEPLHNKEKLDSKTRSPFSGIRLTPKKKTAKAKQKEEGDKENIGLSQISTPKHNSRAIENKSDKQEDSMSSESSGTHKSKARLHFPKFKLKKKKGKEKGSRLKSLGSKKQRGENDGKQETTFENKFQSAPSASKGHEIEAETQNYMPRPPPPDNWPGHHTEKSSTDSEEPSHNAHTGETSESSQFSNVSDRLRKPSTGKLEQLHRKGRLVTDTDAVLAERSKARRESRTHGVHSKSGRDERLVPQNFSSEKNETHPYGQVASTGRQRLKDFQEASATETQHKVASASKNSRKTQDTEELQQSDFEKKSGKSKTRKHDSHLETEHREGFPRRKPGLESSDDSISKRPETSGNKTAKSYVPSKQDLTLSDPDQNGNRAMSKTSSTKQKRKTKKKRTARITEHREDQILEQNIQVLKVTILRTGSLEPVEWLTSPLVRMHIVNQETGEYVTCVGENALQRPVSEEEQVDYLRKPQRPLLMTIPRFGGGTEDSSAAGGAPSDGSAPWRAVTVDFIPAVQTNPYDLRMRPGVPLVAEWDEQVVIDSNVQELLKTEAMLLFEVLQAPESMRGASREAAMQPLAWAFLKLKNGDAPVTGSLLLQLYTYGPSGNGKACLRTPQPPLGKRVNRQALKVYSQWWKQQFARGRGKYPSFLKVRVDIVNREEPEVVATVPQKNVRPSTLLGGLGGYEIGRYDLLEEAGLGSTWDGRPGSATDGIGNSSDGDLDDAQEWRKQLARAGDEDCKVPNKLFKMIPGEQLGATRVAFAHSSTMLAIAFGGSSLWGVQVWEVLTDTKMISHTGHHDMIYDLSWSADDSSILTASSDFTAKIWDVSQLDELKPRAPVKRTQPVCLQHPCFVYCSAFHPVDETLIVTGCYDKALYIWDWHSKPAKILSKIQVHCAPINTLTFDARGLRLFTGDGDGFIRVWSAEIRPQISTEGFRFVKLLDQLRDEPITSLQMHRNNRRLLVLTKRSRMVTFDVAKLFSINSEYPGIKCTHNPLKPTFSPDGRYIISGSEDGRVYMWSIENKEPDHLKHISSRDPPVCCVSWSSQYHCLAICSFRPFASVKVYTYQDYYPSVELSPGKTPAIDTYLGNISKTRSPGKGDRERINLPDKFTPEHLADMLSSIRASVRSRGCAGAGSPLREEKLVVKEGSPEAKRSSLTRNRHKPPGRYEPSSEDNQ</sequence>
<evidence type="ECO:0000256" key="3">
    <source>
        <dbReference type="PROSITE-ProRule" id="PRU00221"/>
    </source>
</evidence>
<dbReference type="GO" id="GO:0036064">
    <property type="term" value="C:ciliary basal body"/>
    <property type="evidence" value="ECO:0007669"/>
    <property type="project" value="TreeGrafter"/>
</dbReference>
<feature type="compositionally biased region" description="Basic and acidic residues" evidence="4">
    <location>
        <begin position="478"/>
        <end position="489"/>
    </location>
</feature>
<feature type="repeat" description="WD" evidence="3">
    <location>
        <begin position="1420"/>
        <end position="1449"/>
    </location>
</feature>
<dbReference type="SUPFAM" id="SSF50978">
    <property type="entry name" value="WD40 repeat-like"/>
    <property type="match status" value="1"/>
</dbReference>
<dbReference type="InterPro" id="IPR036322">
    <property type="entry name" value="WD40_repeat_dom_sf"/>
</dbReference>
<dbReference type="InterPro" id="IPR019775">
    <property type="entry name" value="WD40_repeat_CS"/>
</dbReference>
<accession>A0A061R7C9</accession>
<feature type="compositionally biased region" description="Basic and acidic residues" evidence="4">
    <location>
        <begin position="27"/>
        <end position="40"/>
    </location>
</feature>
<evidence type="ECO:0000256" key="2">
    <source>
        <dbReference type="ARBA" id="ARBA00022737"/>
    </source>
</evidence>
<feature type="compositionally biased region" description="Basic and acidic residues" evidence="4">
    <location>
        <begin position="207"/>
        <end position="217"/>
    </location>
</feature>
<feature type="compositionally biased region" description="Basic and acidic residues" evidence="4">
    <location>
        <begin position="578"/>
        <end position="594"/>
    </location>
</feature>
<dbReference type="SMART" id="SM00320">
    <property type="entry name" value="WD40"/>
    <property type="match status" value="6"/>
</dbReference>
<feature type="compositionally biased region" description="Basic residues" evidence="4">
    <location>
        <begin position="59"/>
        <end position="68"/>
    </location>
</feature>
<feature type="compositionally biased region" description="Polar residues" evidence="4">
    <location>
        <begin position="595"/>
        <end position="611"/>
    </location>
</feature>
<evidence type="ECO:0000256" key="4">
    <source>
        <dbReference type="SAM" id="MobiDB-lite"/>
    </source>
</evidence>
<dbReference type="PANTHER" id="PTHR44499">
    <property type="entry name" value="JOUBERIN"/>
    <property type="match status" value="1"/>
</dbReference>
<feature type="compositionally biased region" description="Basic residues" evidence="4">
    <location>
        <begin position="152"/>
        <end position="164"/>
    </location>
</feature>
<reference evidence="5" key="1">
    <citation type="submission" date="2014-05" db="EMBL/GenBank/DDBJ databases">
        <title>The transcriptome of the halophilic microalga Tetraselmis sp. GSL018 isolated from the Great Salt Lake, Utah.</title>
        <authorList>
            <person name="Jinkerson R.E."/>
            <person name="D'Adamo S."/>
            <person name="Posewitz M.C."/>
        </authorList>
    </citation>
    <scope>NUCLEOTIDE SEQUENCE</scope>
    <source>
        <strain evidence="5">GSL018</strain>
    </source>
</reference>
<feature type="compositionally biased region" description="Basic residues" evidence="4">
    <location>
        <begin position="806"/>
        <end position="817"/>
    </location>
</feature>
<feature type="repeat" description="WD" evidence="3">
    <location>
        <begin position="1312"/>
        <end position="1353"/>
    </location>
</feature>
<feature type="compositionally biased region" description="Acidic residues" evidence="4">
    <location>
        <begin position="118"/>
        <end position="127"/>
    </location>
</feature>
<dbReference type="InterPro" id="IPR015943">
    <property type="entry name" value="WD40/YVTN_repeat-like_dom_sf"/>
</dbReference>
<feature type="compositionally biased region" description="Basic and acidic residues" evidence="4">
    <location>
        <begin position="532"/>
        <end position="544"/>
    </location>
</feature>
<feature type="compositionally biased region" description="Basic and acidic residues" evidence="4">
    <location>
        <begin position="639"/>
        <end position="651"/>
    </location>
</feature>
<organism evidence="5">
    <name type="scientific">Tetraselmis sp. GSL018</name>
    <dbReference type="NCBI Taxonomy" id="582737"/>
    <lineage>
        <taxon>Eukaryota</taxon>
        <taxon>Viridiplantae</taxon>
        <taxon>Chlorophyta</taxon>
        <taxon>core chlorophytes</taxon>
        <taxon>Chlorodendrophyceae</taxon>
        <taxon>Chlorodendrales</taxon>
        <taxon>Chlorodendraceae</taxon>
        <taxon>Tetraselmis</taxon>
    </lineage>
</organism>
<dbReference type="PROSITE" id="PS50082">
    <property type="entry name" value="WD_REPEATS_2"/>
    <property type="match status" value="3"/>
</dbReference>
<feature type="compositionally biased region" description="Basic residues" evidence="4">
    <location>
        <begin position="499"/>
        <end position="518"/>
    </location>
</feature>
<evidence type="ECO:0000256" key="1">
    <source>
        <dbReference type="ARBA" id="ARBA00022574"/>
    </source>
</evidence>
<dbReference type="EMBL" id="GBEZ01020064">
    <property type="protein sequence ID" value="JAC66570.1"/>
    <property type="molecule type" value="Transcribed_RNA"/>
</dbReference>
<name>A0A061R7C9_9CHLO</name>
<dbReference type="GO" id="GO:0044458">
    <property type="term" value="P:motile cilium assembly"/>
    <property type="evidence" value="ECO:0007669"/>
    <property type="project" value="TreeGrafter"/>
</dbReference>
<feature type="compositionally biased region" description="Basic and acidic residues" evidence="4">
    <location>
        <begin position="365"/>
        <end position="375"/>
    </location>
</feature>
<feature type="compositionally biased region" description="Basic and acidic residues" evidence="4">
    <location>
        <begin position="424"/>
        <end position="436"/>
    </location>
</feature>
<dbReference type="PROSITE" id="PS50294">
    <property type="entry name" value="WD_REPEATS_REGION"/>
    <property type="match status" value="2"/>
</dbReference>
<feature type="repeat" description="WD" evidence="3">
    <location>
        <begin position="1215"/>
        <end position="1256"/>
    </location>
</feature>
<feature type="compositionally biased region" description="Polar residues" evidence="4">
    <location>
        <begin position="784"/>
        <end position="799"/>
    </location>
</feature>
<dbReference type="InterPro" id="IPR001680">
    <property type="entry name" value="WD40_rpt"/>
</dbReference>
<feature type="compositionally biased region" description="Basic and acidic residues" evidence="4">
    <location>
        <begin position="455"/>
        <end position="464"/>
    </location>
</feature>
<feature type="region of interest" description="Disordered" evidence="4">
    <location>
        <begin position="1"/>
        <end position="822"/>
    </location>
</feature>
<protein>
    <submittedName>
        <fullName evidence="5">Jouberin</fullName>
    </submittedName>
</protein>
<feature type="compositionally biased region" description="Basic and acidic residues" evidence="4">
    <location>
        <begin position="303"/>
        <end position="324"/>
    </location>
</feature>
<keyword evidence="1 3" id="KW-0853">WD repeat</keyword>
<gene>
    <name evidence="5" type="primary">AHI1</name>
    <name evidence="5" type="ORF">TSPGSL018_13317</name>
</gene>
<keyword evidence="2" id="KW-0677">Repeat</keyword>
<dbReference type="Gene3D" id="2.130.10.10">
    <property type="entry name" value="YVTN repeat-like/Quinoprotein amine dehydrogenase"/>
    <property type="match status" value="1"/>
</dbReference>
<evidence type="ECO:0000313" key="5">
    <source>
        <dbReference type="EMBL" id="JAC66570.1"/>
    </source>
</evidence>
<dbReference type="PROSITE" id="PS00678">
    <property type="entry name" value="WD_REPEATS_1"/>
    <property type="match status" value="1"/>
</dbReference>
<proteinExistence type="predicted"/>
<dbReference type="PANTHER" id="PTHR44499:SF1">
    <property type="entry name" value="JOUBERIN"/>
    <property type="match status" value="1"/>
</dbReference>
<feature type="region of interest" description="Disordered" evidence="4">
    <location>
        <begin position="1122"/>
        <end position="1141"/>
    </location>
</feature>
<feature type="compositionally biased region" description="Polar residues" evidence="4">
    <location>
        <begin position="73"/>
        <end position="87"/>
    </location>
</feature>
<feature type="compositionally biased region" description="Basic and acidic residues" evidence="4">
    <location>
        <begin position="1559"/>
        <end position="1575"/>
    </location>
</feature>